<evidence type="ECO:0000256" key="1">
    <source>
        <dbReference type="ARBA" id="ARBA00002634"/>
    </source>
</evidence>
<dbReference type="GO" id="GO:0016747">
    <property type="term" value="F:acyltransferase activity, transferring groups other than amino-acyl groups"/>
    <property type="evidence" value="ECO:0007669"/>
    <property type="project" value="InterPro"/>
</dbReference>
<dbReference type="InterPro" id="IPR029028">
    <property type="entry name" value="Alpha/beta_knot_MTases"/>
</dbReference>
<dbReference type="SUPFAM" id="SSF55729">
    <property type="entry name" value="Acyl-CoA N-acyltransferases (Nat)"/>
    <property type="match status" value="1"/>
</dbReference>
<evidence type="ECO:0000256" key="5">
    <source>
        <dbReference type="ARBA" id="ARBA00012807"/>
    </source>
</evidence>
<sequence>MRLDVVTIFPEYLAALDVSLVGKAAKSGLLDIHLHDLREWTHDRHRTVDDTPYGGGAGMVMKPEPWGQALDAVAPVDGPSQPRLIVPTPAGRPFTQELAYELAAEPWLAFACGRYEGIDARVASYAGERMRVDEVSIGDYVLNGGEVAVLVMVEAVARLLPGVIGNPESLAEESHSGDGLLEYPVYTKPPSWRGYDVPEVLLSGNHGLIADWRHDESVRRTAERRPDLLAAWGDVVAQKDDATSAVRLLPATAADAGEIHVLQLAAFLSEAQLYDDYTIPPLTDDPAATAARLERGTVLKAVAGTRIVGSVQLLVDDTVGQIERLIVAPDWQGRGLGARLLRAAEQVAPAEVTSYALNTGALSDRNLALYRKAGYRELSREPQTPKVDLVRLGKRRRRK</sequence>
<evidence type="ECO:0000256" key="14">
    <source>
        <dbReference type="ARBA" id="ARBA00047783"/>
    </source>
</evidence>
<name>A0A4R0H185_9ACTN</name>
<evidence type="ECO:0000313" key="18">
    <source>
        <dbReference type="Proteomes" id="UP000292346"/>
    </source>
</evidence>
<evidence type="ECO:0000256" key="8">
    <source>
        <dbReference type="ARBA" id="ARBA00022603"/>
    </source>
</evidence>
<dbReference type="OrthoDB" id="9807416at2"/>
<comment type="subunit">
    <text evidence="4 15">Homodimer.</text>
</comment>
<dbReference type="CDD" id="cd04301">
    <property type="entry name" value="NAT_SF"/>
    <property type="match status" value="1"/>
</dbReference>
<feature type="domain" description="N-acetyltransferase" evidence="16">
    <location>
        <begin position="246"/>
        <end position="397"/>
    </location>
</feature>
<dbReference type="PROSITE" id="PS51186">
    <property type="entry name" value="GNAT"/>
    <property type="match status" value="1"/>
</dbReference>
<accession>A0A4R0H185</accession>
<evidence type="ECO:0000256" key="12">
    <source>
        <dbReference type="ARBA" id="ARBA00029736"/>
    </source>
</evidence>
<dbReference type="GO" id="GO:0052906">
    <property type="term" value="F:tRNA (guanine(37)-N1)-methyltransferase activity"/>
    <property type="evidence" value="ECO:0007669"/>
    <property type="project" value="UniProtKB-UniRule"/>
</dbReference>
<dbReference type="InterPro" id="IPR029026">
    <property type="entry name" value="tRNA_m1G_MTases_N"/>
</dbReference>
<dbReference type="NCBIfam" id="NF000648">
    <property type="entry name" value="PRK00026.1"/>
    <property type="match status" value="1"/>
</dbReference>
<dbReference type="PANTHER" id="PTHR46417">
    <property type="entry name" value="TRNA (GUANINE-N(1)-)-METHYLTRANSFERASE"/>
    <property type="match status" value="1"/>
</dbReference>
<dbReference type="InterPro" id="IPR000182">
    <property type="entry name" value="GNAT_dom"/>
</dbReference>
<gene>
    <name evidence="15 17" type="primary">trmD</name>
    <name evidence="17" type="ORF">E0H45_38555</name>
</gene>
<keyword evidence="18" id="KW-1185">Reference proteome</keyword>
<evidence type="ECO:0000256" key="9">
    <source>
        <dbReference type="ARBA" id="ARBA00022679"/>
    </source>
</evidence>
<comment type="subcellular location">
    <subcellularLocation>
        <location evidence="2 15">Cytoplasm</location>
    </subcellularLocation>
</comment>
<evidence type="ECO:0000256" key="13">
    <source>
        <dbReference type="ARBA" id="ARBA00033392"/>
    </source>
</evidence>
<dbReference type="HAMAP" id="MF_00605">
    <property type="entry name" value="TrmD"/>
    <property type="match status" value="1"/>
</dbReference>
<dbReference type="Gene3D" id="3.40.630.30">
    <property type="match status" value="1"/>
</dbReference>
<dbReference type="NCBIfam" id="TIGR00088">
    <property type="entry name" value="trmD"/>
    <property type="match status" value="1"/>
</dbReference>
<comment type="function">
    <text evidence="1 15">Specifically methylates guanosine-37 in various tRNAs.</text>
</comment>
<dbReference type="Gene3D" id="3.40.1280.10">
    <property type="match status" value="1"/>
</dbReference>
<dbReference type="AlphaFoldDB" id="A0A4R0H185"/>
<evidence type="ECO:0000256" key="15">
    <source>
        <dbReference type="HAMAP-Rule" id="MF_00605"/>
    </source>
</evidence>
<keyword evidence="10 15" id="KW-0949">S-adenosyl-L-methionine</keyword>
<dbReference type="InterPro" id="IPR002649">
    <property type="entry name" value="tRNA_m1G_MeTrfase_TrmD"/>
</dbReference>
<protein>
    <recommendedName>
        <fullName evidence="6 15">tRNA (guanine-N(1)-)-methyltransferase</fullName>
        <ecNumber evidence="5 15">2.1.1.228</ecNumber>
    </recommendedName>
    <alternativeName>
        <fullName evidence="12 15">M1G-methyltransferase</fullName>
    </alternativeName>
    <alternativeName>
        <fullName evidence="13 15">tRNA [GM37] methyltransferase</fullName>
    </alternativeName>
</protein>
<evidence type="ECO:0000256" key="11">
    <source>
        <dbReference type="ARBA" id="ARBA00022694"/>
    </source>
</evidence>
<proteinExistence type="inferred from homology"/>
<dbReference type="InterPro" id="IPR023148">
    <property type="entry name" value="tRNA_m1G_MeTrfase_C_sf"/>
</dbReference>
<evidence type="ECO:0000256" key="6">
    <source>
        <dbReference type="ARBA" id="ARBA00014679"/>
    </source>
</evidence>
<dbReference type="PANTHER" id="PTHR46417:SF1">
    <property type="entry name" value="TRNA (GUANINE-N(1)-)-METHYLTRANSFERASE"/>
    <property type="match status" value="1"/>
</dbReference>
<keyword evidence="9 15" id="KW-0808">Transferase</keyword>
<dbReference type="SUPFAM" id="SSF75217">
    <property type="entry name" value="alpha/beta knot"/>
    <property type="match status" value="1"/>
</dbReference>
<evidence type="ECO:0000259" key="16">
    <source>
        <dbReference type="PROSITE" id="PS51186"/>
    </source>
</evidence>
<dbReference type="RefSeq" id="WP_131347037.1">
    <property type="nucleotide sequence ID" value="NZ_SJJZ01000005.1"/>
</dbReference>
<organism evidence="17 18">
    <name type="scientific">Kribbella soli</name>
    <dbReference type="NCBI Taxonomy" id="1124743"/>
    <lineage>
        <taxon>Bacteria</taxon>
        <taxon>Bacillati</taxon>
        <taxon>Actinomycetota</taxon>
        <taxon>Actinomycetes</taxon>
        <taxon>Propionibacteriales</taxon>
        <taxon>Kribbellaceae</taxon>
        <taxon>Kribbella</taxon>
    </lineage>
</organism>
<dbReference type="GO" id="GO:0002939">
    <property type="term" value="P:tRNA N1-guanine methylation"/>
    <property type="evidence" value="ECO:0007669"/>
    <property type="project" value="TreeGrafter"/>
</dbReference>
<evidence type="ECO:0000313" key="17">
    <source>
        <dbReference type="EMBL" id="TCC02914.1"/>
    </source>
</evidence>
<dbReference type="Pfam" id="PF01746">
    <property type="entry name" value="tRNA_m1G_MT"/>
    <property type="match status" value="1"/>
</dbReference>
<dbReference type="InterPro" id="IPR016181">
    <property type="entry name" value="Acyl_CoA_acyltransferase"/>
</dbReference>
<evidence type="ECO:0000256" key="7">
    <source>
        <dbReference type="ARBA" id="ARBA00022490"/>
    </source>
</evidence>
<keyword evidence="11 15" id="KW-0819">tRNA processing</keyword>
<feature type="binding site" evidence="15">
    <location>
        <begin position="137"/>
        <end position="142"/>
    </location>
    <ligand>
        <name>S-adenosyl-L-methionine</name>
        <dbReference type="ChEBI" id="CHEBI:59789"/>
    </ligand>
</feature>
<evidence type="ECO:0000256" key="4">
    <source>
        <dbReference type="ARBA" id="ARBA00011738"/>
    </source>
</evidence>
<dbReference type="Gene3D" id="1.10.1270.20">
    <property type="entry name" value="tRNA(m1g37)methyltransferase, domain 2"/>
    <property type="match status" value="1"/>
</dbReference>
<dbReference type="InterPro" id="IPR016009">
    <property type="entry name" value="tRNA_MeTrfase_TRMD/TRM10"/>
</dbReference>
<keyword evidence="8 15" id="KW-0489">Methyltransferase</keyword>
<comment type="catalytic activity">
    <reaction evidence="14 15">
        <text>guanosine(37) in tRNA + S-adenosyl-L-methionine = N(1)-methylguanosine(37) in tRNA + S-adenosyl-L-homocysteine + H(+)</text>
        <dbReference type="Rhea" id="RHEA:36899"/>
        <dbReference type="Rhea" id="RHEA-COMP:10145"/>
        <dbReference type="Rhea" id="RHEA-COMP:10147"/>
        <dbReference type="ChEBI" id="CHEBI:15378"/>
        <dbReference type="ChEBI" id="CHEBI:57856"/>
        <dbReference type="ChEBI" id="CHEBI:59789"/>
        <dbReference type="ChEBI" id="CHEBI:73542"/>
        <dbReference type="ChEBI" id="CHEBI:74269"/>
        <dbReference type="EC" id="2.1.1.228"/>
    </reaction>
</comment>
<evidence type="ECO:0000256" key="3">
    <source>
        <dbReference type="ARBA" id="ARBA00007630"/>
    </source>
</evidence>
<feature type="binding site" evidence="15">
    <location>
        <position position="113"/>
    </location>
    <ligand>
        <name>S-adenosyl-L-methionine</name>
        <dbReference type="ChEBI" id="CHEBI:59789"/>
    </ligand>
</feature>
<keyword evidence="7 15" id="KW-0963">Cytoplasm</keyword>
<reference evidence="17 18" key="1">
    <citation type="submission" date="2019-02" db="EMBL/GenBank/DDBJ databases">
        <title>Kribbella capetownensis sp. nov. and Kribbella speibonae sp. nov., isolated from soil.</title>
        <authorList>
            <person name="Curtis S.M."/>
            <person name="Norton I."/>
            <person name="Everest G.J."/>
            <person name="Meyers P.R."/>
        </authorList>
    </citation>
    <scope>NUCLEOTIDE SEQUENCE [LARGE SCALE GENOMIC DNA]</scope>
    <source>
        <strain evidence="17 18">KCTC 29219</strain>
    </source>
</reference>
<comment type="similarity">
    <text evidence="3 15">Belongs to the RNA methyltransferase TrmD family.</text>
</comment>
<comment type="caution">
    <text evidence="17">The sequence shown here is derived from an EMBL/GenBank/DDBJ whole genome shotgun (WGS) entry which is preliminary data.</text>
</comment>
<evidence type="ECO:0000256" key="2">
    <source>
        <dbReference type="ARBA" id="ARBA00004496"/>
    </source>
</evidence>
<dbReference type="CDD" id="cd18080">
    <property type="entry name" value="TrmD-like"/>
    <property type="match status" value="1"/>
</dbReference>
<dbReference type="Proteomes" id="UP000292346">
    <property type="component" value="Unassembled WGS sequence"/>
</dbReference>
<dbReference type="EC" id="2.1.1.228" evidence="5 15"/>
<dbReference type="EMBL" id="SJJZ01000005">
    <property type="protein sequence ID" value="TCC02914.1"/>
    <property type="molecule type" value="Genomic_DNA"/>
</dbReference>
<dbReference type="Pfam" id="PF00583">
    <property type="entry name" value="Acetyltransf_1"/>
    <property type="match status" value="1"/>
</dbReference>
<dbReference type="FunFam" id="3.40.1280.10:FF:000001">
    <property type="entry name" value="tRNA (guanine-N(1)-)-methyltransferase"/>
    <property type="match status" value="1"/>
</dbReference>
<evidence type="ECO:0000256" key="10">
    <source>
        <dbReference type="ARBA" id="ARBA00022691"/>
    </source>
</evidence>
<dbReference type="GO" id="GO:0005829">
    <property type="term" value="C:cytosol"/>
    <property type="evidence" value="ECO:0007669"/>
    <property type="project" value="TreeGrafter"/>
</dbReference>